<accession>A0A1Q1PPF0</accession>
<organism evidence="2">
    <name type="scientific">Human papillomavirus</name>
    <dbReference type="NCBI Taxonomy" id="10566"/>
    <lineage>
        <taxon>Viruses</taxon>
        <taxon>Monodnaviria</taxon>
        <taxon>Shotokuvirae</taxon>
        <taxon>Cossaviricota</taxon>
        <taxon>Papovaviricetes</taxon>
        <taxon>Zurhausenvirales</taxon>
        <taxon>Papillomaviridae</taxon>
    </lineage>
</organism>
<dbReference type="EMBL" id="KX781285">
    <property type="protein sequence ID" value="AQM73687.1"/>
    <property type="molecule type" value="Genomic_DNA"/>
</dbReference>
<protein>
    <submittedName>
        <fullName evidence="2">E4</fullName>
    </submittedName>
</protein>
<sequence length="144" mass="16754">MLQLMVPQENGLCIIKIKLFLLLLLAPLKPRSSDLFKGPSGELSPLPPPGTPFPSRKPQDDKRAKREELTQPRRPHQRYDIDDDDQETNKENHPPPADRSDVDWKKTVLQSLLEKWAADILWYQEEILRDLNDLRQKLGIHQSF</sequence>
<evidence type="ECO:0000256" key="1">
    <source>
        <dbReference type="SAM" id="MobiDB-lite"/>
    </source>
</evidence>
<feature type="compositionally biased region" description="Basic and acidic residues" evidence="1">
    <location>
        <begin position="87"/>
        <end position="103"/>
    </location>
</feature>
<proteinExistence type="predicted"/>
<reference evidence="2" key="1">
    <citation type="journal article" date="2016" name="J. Am. Acad. Dermatol.">
        <title>Human polyomavirus 6 and 7 are associated with pruritic and dyskeratotic dermatoses.</title>
        <authorList>
            <person name="Nguyen K.D."/>
            <person name="Lee E.E."/>
            <person name="Yue Y."/>
            <person name="Stork J."/>
            <person name="Pock L."/>
            <person name="North J.P."/>
            <person name="Vandergriff T."/>
            <person name="Cockerell C."/>
            <person name="Hosler G.A."/>
            <person name="Pastrana D.V."/>
            <person name="Buck C.B."/>
            <person name="Wang R.C."/>
        </authorList>
    </citation>
    <scope>NUCLEOTIDE SEQUENCE</scope>
    <source>
        <strain evidence="2">Dysk6</strain>
    </source>
</reference>
<feature type="region of interest" description="Disordered" evidence="1">
    <location>
        <begin position="34"/>
        <end position="103"/>
    </location>
</feature>
<evidence type="ECO:0000313" key="2">
    <source>
        <dbReference type="EMBL" id="AQM73687.1"/>
    </source>
</evidence>
<feature type="compositionally biased region" description="Basic and acidic residues" evidence="1">
    <location>
        <begin position="57"/>
        <end position="71"/>
    </location>
</feature>
<name>A0A1Q1PPF0_9PAPI</name>